<dbReference type="CDD" id="cd16442">
    <property type="entry name" value="BPL"/>
    <property type="match status" value="1"/>
</dbReference>
<sequence length="251" mass="28578">MVDYSTLGKRLPNNVECFVLESTTSTNDYLINLPFSNNIQICIAREQTAGKGQYQRQWLSKKDSSVLLSLRRPFPMDIVLNGLSLVVGLAVIDVLVSDYHVDHLKLKWPNDVYFKNQKLAGILIENSVKNNTQSVVIGLGLNHHLDADLDCNTPWTDLSKILTNLPRLVDLQEKLINNLLRYCQLFEQQGLDAFQAQWYKYDYLLGRQLELDYQDKKTIGVAKGINDQGALLIESDNTTIEAYSSEQIRLI</sequence>
<dbReference type="EMBL" id="FPHQ01000021">
    <property type="protein sequence ID" value="SFV76040.1"/>
    <property type="molecule type" value="Genomic_DNA"/>
</dbReference>
<evidence type="ECO:0000313" key="3">
    <source>
        <dbReference type="EMBL" id="SFV76040.1"/>
    </source>
</evidence>
<dbReference type="InterPro" id="IPR004143">
    <property type="entry name" value="BPL_LPL_catalytic"/>
</dbReference>
<dbReference type="InterPro" id="IPR004408">
    <property type="entry name" value="Biotin_CoA_COase_ligase"/>
</dbReference>
<name>A0A1W1D6C4_9ZZZZ</name>
<dbReference type="PANTHER" id="PTHR12835">
    <property type="entry name" value="BIOTIN PROTEIN LIGASE"/>
    <property type="match status" value="1"/>
</dbReference>
<reference evidence="3" key="1">
    <citation type="submission" date="2016-10" db="EMBL/GenBank/DDBJ databases">
        <authorList>
            <person name="de Groot N.N."/>
        </authorList>
    </citation>
    <scope>NUCLEOTIDE SEQUENCE</scope>
</reference>
<proteinExistence type="predicted"/>
<protein>
    <submittedName>
        <fullName evidence="3">Biotin operon repressor / Biotin-protein ligase</fullName>
        <ecNumber evidence="3">6.3.4.15</ecNumber>
    </submittedName>
</protein>
<dbReference type="AlphaFoldDB" id="A0A1W1D6C4"/>
<dbReference type="EMBL" id="FPHT01000134">
    <property type="protein sequence ID" value="SFV80861.1"/>
    <property type="molecule type" value="Genomic_DNA"/>
</dbReference>
<evidence type="ECO:0000256" key="1">
    <source>
        <dbReference type="ARBA" id="ARBA00022598"/>
    </source>
</evidence>
<dbReference type="InterPro" id="IPR045864">
    <property type="entry name" value="aa-tRNA-synth_II/BPL/LPL"/>
</dbReference>
<evidence type="ECO:0000313" key="5">
    <source>
        <dbReference type="EMBL" id="SFV80861.1"/>
    </source>
</evidence>
<dbReference type="NCBIfam" id="TIGR00121">
    <property type="entry name" value="birA_ligase"/>
    <property type="match status" value="1"/>
</dbReference>
<dbReference type="Gene3D" id="3.30.930.10">
    <property type="entry name" value="Bira Bifunctional Protein, Domain 2"/>
    <property type="match status" value="1"/>
</dbReference>
<accession>A0A1W1D6C4</accession>
<keyword evidence="1 3" id="KW-0436">Ligase</keyword>
<evidence type="ECO:0000313" key="4">
    <source>
        <dbReference type="EMBL" id="SFV80352.1"/>
    </source>
</evidence>
<dbReference type="PROSITE" id="PS51733">
    <property type="entry name" value="BPL_LPL_CATALYTIC"/>
    <property type="match status" value="1"/>
</dbReference>
<dbReference type="EMBL" id="FPHU01000067">
    <property type="protein sequence ID" value="SFV80352.1"/>
    <property type="molecule type" value="Genomic_DNA"/>
</dbReference>
<dbReference type="PANTHER" id="PTHR12835:SF5">
    <property type="entry name" value="BIOTIN--PROTEIN LIGASE"/>
    <property type="match status" value="1"/>
</dbReference>
<dbReference type="GO" id="GO:0004077">
    <property type="term" value="F:biotin--[biotin carboxyl-carrier protein] ligase activity"/>
    <property type="evidence" value="ECO:0007669"/>
    <property type="project" value="UniProtKB-EC"/>
</dbReference>
<dbReference type="Gene3D" id="2.30.30.100">
    <property type="match status" value="1"/>
</dbReference>
<dbReference type="Pfam" id="PF02237">
    <property type="entry name" value="BPL_C"/>
    <property type="match status" value="1"/>
</dbReference>
<dbReference type="GO" id="GO:0005737">
    <property type="term" value="C:cytoplasm"/>
    <property type="evidence" value="ECO:0007669"/>
    <property type="project" value="TreeGrafter"/>
</dbReference>
<dbReference type="SUPFAM" id="SSF55681">
    <property type="entry name" value="Class II aaRS and biotin synthetases"/>
    <property type="match status" value="1"/>
</dbReference>
<feature type="domain" description="BPL/LPL catalytic" evidence="2">
    <location>
        <begin position="1"/>
        <end position="187"/>
    </location>
</feature>
<evidence type="ECO:0000259" key="2">
    <source>
        <dbReference type="PROSITE" id="PS51733"/>
    </source>
</evidence>
<dbReference type="Pfam" id="PF03099">
    <property type="entry name" value="BPL_LplA_LipB"/>
    <property type="match status" value="1"/>
</dbReference>
<organism evidence="3">
    <name type="scientific">hydrothermal vent metagenome</name>
    <dbReference type="NCBI Taxonomy" id="652676"/>
    <lineage>
        <taxon>unclassified sequences</taxon>
        <taxon>metagenomes</taxon>
        <taxon>ecological metagenomes</taxon>
    </lineage>
</organism>
<gene>
    <name evidence="3" type="ORF">MNB_SUP05-10-297</name>
    <name evidence="5" type="ORF">MNB_SUP05-12-113</name>
    <name evidence="4" type="ORF">MNB_SUP05-13-672</name>
</gene>
<dbReference type="InterPro" id="IPR003142">
    <property type="entry name" value="BPL_C"/>
</dbReference>
<dbReference type="EC" id="6.3.4.15" evidence="3"/>